<dbReference type="PANTHER" id="PTHR35870">
    <property type="entry name" value="PROTEIN, PUTATIVE (AFU_ORTHOLOGUE AFUA_5G03330)-RELATED"/>
    <property type="match status" value="1"/>
</dbReference>
<evidence type="ECO:0000313" key="3">
    <source>
        <dbReference type="EMBL" id="EDP50951.1"/>
    </source>
</evidence>
<proteinExistence type="predicted"/>
<evidence type="ECO:0000256" key="1">
    <source>
        <dbReference type="ARBA" id="ARBA00023002"/>
    </source>
</evidence>
<dbReference type="AlphaFoldDB" id="B0Y1J5"/>
<evidence type="ECO:0000256" key="2">
    <source>
        <dbReference type="SAM" id="MobiDB-lite"/>
    </source>
</evidence>
<name>B0Y1J5_ASPFC</name>
<evidence type="ECO:0000313" key="4">
    <source>
        <dbReference type="Proteomes" id="UP000001699"/>
    </source>
</evidence>
<dbReference type="InterPro" id="IPR025337">
    <property type="entry name" value="Questin_oxidase-like"/>
</dbReference>
<gene>
    <name evidence="3" type="ORF">AFUB_049520</name>
</gene>
<keyword evidence="4" id="KW-1185">Reference proteome</keyword>
<sequence length="177" mass="20112">MTPSTSQKSIRLPPASRLRDLPPVPVYDVTKFPDPRTQKLRSLLEQGHVTVAPLRDPELILHSHLPHTYGYESRPLTFGLQLLGSAYALGADSDQLTRTYEHEITQLVPIARGFIRGEAISKENWRDFLTRKEYTMAYQDFFDNEVKEKQGDWGKVLEEYLYSGTEPLVNGCTGGCK</sequence>
<dbReference type="VEuPathDB" id="FungiDB:AFUB_049520"/>
<dbReference type="Proteomes" id="UP000001699">
    <property type="component" value="Unassembled WGS sequence"/>
</dbReference>
<dbReference type="HOGENOM" id="CLU_1517528_0_0_1"/>
<dbReference type="PANTHER" id="PTHR35870:SF6">
    <property type="entry name" value="MGS207 PROTEIN"/>
    <property type="match status" value="1"/>
</dbReference>
<dbReference type="Pfam" id="PF14027">
    <property type="entry name" value="Questin_oxidase"/>
    <property type="match status" value="1"/>
</dbReference>
<dbReference type="PhylomeDB" id="B0Y1J5"/>
<dbReference type="GO" id="GO:0016491">
    <property type="term" value="F:oxidoreductase activity"/>
    <property type="evidence" value="ECO:0007669"/>
    <property type="project" value="UniProtKB-KW"/>
</dbReference>
<accession>B0Y1J5</accession>
<reference evidence="3 4" key="1">
    <citation type="journal article" date="2008" name="PLoS Genet.">
        <title>Genomic islands in the pathogenic filamentous fungus Aspergillus fumigatus.</title>
        <authorList>
            <person name="Fedorova N.D."/>
            <person name="Khaldi N."/>
            <person name="Joardar V.S."/>
            <person name="Maiti R."/>
            <person name="Amedeo P."/>
            <person name="Anderson M.J."/>
            <person name="Crabtree J."/>
            <person name="Silva J.C."/>
            <person name="Badger J.H."/>
            <person name="Albarraq A."/>
            <person name="Angiuoli S."/>
            <person name="Bussey H."/>
            <person name="Bowyer P."/>
            <person name="Cotty P.J."/>
            <person name="Dyer P.S."/>
            <person name="Egan A."/>
            <person name="Galens K."/>
            <person name="Fraser-Liggett C.M."/>
            <person name="Haas B.J."/>
            <person name="Inman J.M."/>
            <person name="Kent R."/>
            <person name="Lemieux S."/>
            <person name="Malavazi I."/>
            <person name="Orvis J."/>
            <person name="Roemer T."/>
            <person name="Ronning C.M."/>
            <person name="Sundaram J.P."/>
            <person name="Sutton G."/>
            <person name="Turner G."/>
            <person name="Venter J.C."/>
            <person name="White O.R."/>
            <person name="Whitty B.R."/>
            <person name="Youngman P."/>
            <person name="Wolfe K.H."/>
            <person name="Goldman G.H."/>
            <person name="Wortman J.R."/>
            <person name="Jiang B."/>
            <person name="Denning D.W."/>
            <person name="Nierman W.C."/>
        </authorList>
    </citation>
    <scope>NUCLEOTIDE SEQUENCE [LARGE SCALE GENOMIC DNA]</scope>
    <source>
        <strain evidence="4">CBS 144.89 / FGSC A1163 / CEA10</strain>
    </source>
</reference>
<organism evidence="3 4">
    <name type="scientific">Aspergillus fumigatus (strain CBS 144.89 / FGSC A1163 / CEA10)</name>
    <name type="common">Neosartorya fumigata</name>
    <dbReference type="NCBI Taxonomy" id="451804"/>
    <lineage>
        <taxon>Eukaryota</taxon>
        <taxon>Fungi</taxon>
        <taxon>Dikarya</taxon>
        <taxon>Ascomycota</taxon>
        <taxon>Pezizomycotina</taxon>
        <taxon>Eurotiomycetes</taxon>
        <taxon>Eurotiomycetidae</taxon>
        <taxon>Eurotiales</taxon>
        <taxon>Aspergillaceae</taxon>
        <taxon>Aspergillus</taxon>
        <taxon>Aspergillus subgen. Fumigati</taxon>
    </lineage>
</organism>
<keyword evidence="1" id="KW-0560">Oxidoreductase</keyword>
<feature type="region of interest" description="Disordered" evidence="2">
    <location>
        <begin position="1"/>
        <end position="21"/>
    </location>
</feature>
<protein>
    <submittedName>
        <fullName evidence="3">Uncharacterized protein</fullName>
    </submittedName>
</protein>
<dbReference type="EMBL" id="DS499597">
    <property type="protein sequence ID" value="EDP50951.1"/>
    <property type="molecule type" value="Genomic_DNA"/>
</dbReference>